<evidence type="ECO:0000313" key="1">
    <source>
        <dbReference type="EMBL" id="JAA81679.1"/>
    </source>
</evidence>
<organism evidence="1">
    <name type="scientific">Pararge aegeria</name>
    <name type="common">speckled wood butterfly</name>
    <dbReference type="NCBI Taxonomy" id="116150"/>
    <lineage>
        <taxon>Eukaryota</taxon>
        <taxon>Metazoa</taxon>
        <taxon>Ecdysozoa</taxon>
        <taxon>Arthropoda</taxon>
        <taxon>Hexapoda</taxon>
        <taxon>Insecta</taxon>
        <taxon>Pterygota</taxon>
        <taxon>Neoptera</taxon>
        <taxon>Endopterygota</taxon>
        <taxon>Lepidoptera</taxon>
        <taxon>Glossata</taxon>
        <taxon>Ditrysia</taxon>
        <taxon>Papilionoidea</taxon>
        <taxon>Nymphalidae</taxon>
        <taxon>Satyrinae</taxon>
        <taxon>Satyrini</taxon>
        <taxon>Parargina</taxon>
        <taxon>Pararge</taxon>
    </lineage>
</organism>
<name>S4NX66_9NEOP</name>
<sequence length="127" mass="14355">MFLYRNMEKCELIFKVLEYPYGQQNTEEVPYPHDSTISTYSDSQIAGLELAYRLKAVYYLKSISDLQAGKLDENELIDRLQSLYCLSFGSIGKTAVPNVVVLGDNPECLIKVFENDVKTKGKTDSPS</sequence>
<reference evidence="1" key="2">
    <citation type="submission" date="2013-05" db="EMBL/GenBank/DDBJ databases">
        <authorList>
            <person name="Carter J.-M."/>
            <person name="Baker S.C."/>
            <person name="Pink R."/>
            <person name="Carter D.R.F."/>
            <person name="Collins A."/>
            <person name="Tomlin J."/>
            <person name="Gibbs M."/>
            <person name="Breuker C.J."/>
        </authorList>
    </citation>
    <scope>NUCLEOTIDE SEQUENCE</scope>
    <source>
        <tissue evidence="1">Ovary</tissue>
    </source>
</reference>
<proteinExistence type="predicted"/>
<dbReference type="EMBL" id="GAIX01010881">
    <property type="protein sequence ID" value="JAA81679.1"/>
    <property type="molecule type" value="Transcribed_RNA"/>
</dbReference>
<dbReference type="AlphaFoldDB" id="S4NX66"/>
<feature type="non-terminal residue" evidence="1">
    <location>
        <position position="127"/>
    </location>
</feature>
<accession>S4NX66</accession>
<protein>
    <submittedName>
        <fullName evidence="1">Virilizer</fullName>
    </submittedName>
</protein>
<reference evidence="1" key="1">
    <citation type="journal article" date="2013" name="BMC Genomics">
        <title>Unscrambling butterfly oogenesis.</title>
        <authorList>
            <person name="Carter J.M."/>
            <person name="Baker S.C."/>
            <person name="Pink R."/>
            <person name="Carter D.R."/>
            <person name="Collins A."/>
            <person name="Tomlin J."/>
            <person name="Gibbs M."/>
            <person name="Breuker C.J."/>
        </authorList>
    </citation>
    <scope>NUCLEOTIDE SEQUENCE</scope>
    <source>
        <tissue evidence="1">Ovary</tissue>
    </source>
</reference>